<comment type="caution">
    <text evidence="9">The sequence shown here is derived from an EMBL/GenBank/DDBJ whole genome shotgun (WGS) entry which is preliminary data.</text>
</comment>
<evidence type="ECO:0000259" key="8">
    <source>
        <dbReference type="Pfam" id="PF25967"/>
    </source>
</evidence>
<dbReference type="InterPro" id="IPR006143">
    <property type="entry name" value="RND_pump_MFP"/>
</dbReference>
<proteinExistence type="inferred from homology"/>
<dbReference type="PROSITE" id="PS51257">
    <property type="entry name" value="PROKAR_LIPOPROTEIN"/>
    <property type="match status" value="1"/>
</dbReference>
<feature type="region of interest" description="Disordered" evidence="3">
    <location>
        <begin position="368"/>
        <end position="395"/>
    </location>
</feature>
<feature type="domain" description="Multidrug resistance protein MdtA-like barrel-sandwich hybrid" evidence="6">
    <location>
        <begin position="62"/>
        <end position="204"/>
    </location>
</feature>
<dbReference type="InterPro" id="IPR058624">
    <property type="entry name" value="MdtA-like_HH"/>
</dbReference>
<evidence type="ECO:0000256" key="2">
    <source>
        <dbReference type="ARBA" id="ARBA00009477"/>
    </source>
</evidence>
<feature type="signal peptide" evidence="4">
    <location>
        <begin position="1"/>
        <end position="21"/>
    </location>
</feature>
<dbReference type="InterPro" id="IPR058626">
    <property type="entry name" value="MdtA-like_b-barrel"/>
</dbReference>
<dbReference type="PANTHER" id="PTHR30158">
    <property type="entry name" value="ACRA/E-RELATED COMPONENT OF DRUG EFFLUX TRANSPORTER"/>
    <property type="match status" value="1"/>
</dbReference>
<evidence type="ECO:0000259" key="7">
    <source>
        <dbReference type="Pfam" id="PF25944"/>
    </source>
</evidence>
<evidence type="ECO:0000256" key="3">
    <source>
        <dbReference type="SAM" id="MobiDB-lite"/>
    </source>
</evidence>
<evidence type="ECO:0000313" key="9">
    <source>
        <dbReference type="EMBL" id="MFG6110752.1"/>
    </source>
</evidence>
<dbReference type="Pfam" id="PF25967">
    <property type="entry name" value="RND-MFP_C"/>
    <property type="match status" value="1"/>
</dbReference>
<feature type="chain" id="PRO_5047384883" evidence="4">
    <location>
        <begin position="22"/>
        <end position="395"/>
    </location>
</feature>
<comment type="similarity">
    <text evidence="2">Belongs to the membrane fusion protein (MFP) (TC 8.A.1) family.</text>
</comment>
<gene>
    <name evidence="9" type="primary">smeD</name>
    <name evidence="9" type="ORF">ACEU0G_000631</name>
</gene>
<sequence length="395" mass="41047">MSRSPYRLLALSLAIALTVSACGGGEQEGPQGGPGQVTVATLKSEQVSLTRELPGRTNAFLVAEVRPQVSGIVAKRLFTEGGLVTAGQPLYQVDDASYRAQANSARAQLARAEATANAARLSAKRITELARVDAVSKQDLENAVAAQKQAEADVGAARAALDAANVTLGYARITAPISGRIGKSSVTQGALVSAGQADALATVQQLDPIYVDLTQSASELLQMRRELASGRLQDNQTLPVTILLDDGTEFAHKGTLEFSEVSVDPTTGSYALRVKVDNPDQVLMPGMYVRAQVGSGVRENGLLVPMQGIARDPKGDTTAMVVGKDDKVDVRPVKVSRAVGSAWLVEDGLKAGDKVIVEGLQKIQPGMPVQATERGAAPATPAAPAAAAPAPADKQ</sequence>
<dbReference type="Gene3D" id="2.40.30.170">
    <property type="match status" value="1"/>
</dbReference>
<dbReference type="Proteomes" id="UP001605261">
    <property type="component" value="Unassembled WGS sequence"/>
</dbReference>
<dbReference type="Pfam" id="PF25876">
    <property type="entry name" value="HH_MFP_RND"/>
    <property type="match status" value="1"/>
</dbReference>
<evidence type="ECO:0000259" key="5">
    <source>
        <dbReference type="Pfam" id="PF25876"/>
    </source>
</evidence>
<dbReference type="Gene3D" id="2.40.50.100">
    <property type="match status" value="1"/>
</dbReference>
<evidence type="ECO:0000313" key="10">
    <source>
        <dbReference type="Proteomes" id="UP001605261"/>
    </source>
</evidence>
<accession>A0ABW7D0M4</accession>
<feature type="domain" description="Multidrug resistance protein MdtA-like C-terminal permuted SH3" evidence="8">
    <location>
        <begin position="300"/>
        <end position="362"/>
    </location>
</feature>
<evidence type="ECO:0000256" key="4">
    <source>
        <dbReference type="SAM" id="SignalP"/>
    </source>
</evidence>
<comment type="subcellular location">
    <subcellularLocation>
        <location evidence="1">Cell inner membrane</location>
        <topology evidence="1">Lipid-anchor</topology>
    </subcellularLocation>
</comment>
<keyword evidence="10" id="KW-1185">Reference proteome</keyword>
<feature type="compositionally biased region" description="Low complexity" evidence="3">
    <location>
        <begin position="376"/>
        <end position="395"/>
    </location>
</feature>
<dbReference type="Pfam" id="PF25944">
    <property type="entry name" value="Beta-barrel_RND"/>
    <property type="match status" value="1"/>
</dbReference>
<protein>
    <submittedName>
        <fullName evidence="9">Multidrug efflux RND transporter periplasmic adaptor subunit SmeD</fullName>
    </submittedName>
</protein>
<feature type="domain" description="Multidrug resistance protein MdtA-like beta-barrel" evidence="7">
    <location>
        <begin position="208"/>
        <end position="294"/>
    </location>
</feature>
<evidence type="ECO:0000259" key="6">
    <source>
        <dbReference type="Pfam" id="PF25917"/>
    </source>
</evidence>
<name>A0ABW7D0M4_9GAMM</name>
<keyword evidence="4" id="KW-0732">Signal</keyword>
<dbReference type="EMBL" id="JBHGCJ010000013">
    <property type="protein sequence ID" value="MFG6110752.1"/>
    <property type="molecule type" value="Genomic_DNA"/>
</dbReference>
<feature type="domain" description="Multidrug resistance protein MdtA-like alpha-helical hairpin" evidence="5">
    <location>
        <begin position="102"/>
        <end position="171"/>
    </location>
</feature>
<dbReference type="SUPFAM" id="SSF111369">
    <property type="entry name" value="HlyD-like secretion proteins"/>
    <property type="match status" value="1"/>
</dbReference>
<dbReference type="InterPro" id="IPR058625">
    <property type="entry name" value="MdtA-like_BSH"/>
</dbReference>
<dbReference type="Gene3D" id="2.40.420.20">
    <property type="match status" value="1"/>
</dbReference>
<dbReference type="Gene3D" id="1.10.287.470">
    <property type="entry name" value="Helix hairpin bin"/>
    <property type="match status" value="1"/>
</dbReference>
<dbReference type="NCBIfam" id="TIGR01730">
    <property type="entry name" value="RND_mfp"/>
    <property type="match status" value="1"/>
</dbReference>
<reference evidence="9 10" key="1">
    <citation type="submission" date="2024-09" db="EMBL/GenBank/DDBJ databases">
        <authorList>
            <consortium name="All-Russian atlas of soil microorganisms"/>
            <consortium name="as a basis for the search for new antimicrobial producers and enzymes with unique properties"/>
            <person name="Sokolova E.A."/>
            <person name="Voronina E.N."/>
        </authorList>
    </citation>
    <scope>NUCLEOTIDE SEQUENCE [LARGE SCALE GENOMIC DNA]</scope>
    <source>
        <strain evidence="9 10">AF-22b-331.1</strain>
    </source>
</reference>
<dbReference type="RefSeq" id="WP_394164253.1">
    <property type="nucleotide sequence ID" value="NZ_JBHGCJ010000013.1"/>
</dbReference>
<evidence type="ECO:0000256" key="1">
    <source>
        <dbReference type="ARBA" id="ARBA00004519"/>
    </source>
</evidence>
<dbReference type="InterPro" id="IPR058627">
    <property type="entry name" value="MdtA-like_C"/>
</dbReference>
<organism evidence="9 10">
    <name type="scientific">Stenotrophomonas nematodicola</name>
    <dbReference type="NCBI Taxonomy" id="2656746"/>
    <lineage>
        <taxon>Bacteria</taxon>
        <taxon>Pseudomonadati</taxon>
        <taxon>Pseudomonadota</taxon>
        <taxon>Gammaproteobacteria</taxon>
        <taxon>Lysobacterales</taxon>
        <taxon>Lysobacteraceae</taxon>
        <taxon>Stenotrophomonas</taxon>
    </lineage>
</organism>
<dbReference type="PANTHER" id="PTHR30158:SF3">
    <property type="entry name" value="MULTIDRUG EFFLUX PUMP SUBUNIT ACRA-RELATED"/>
    <property type="match status" value="1"/>
</dbReference>
<dbReference type="Pfam" id="PF25917">
    <property type="entry name" value="BSH_RND"/>
    <property type="match status" value="1"/>
</dbReference>